<evidence type="ECO:0000313" key="3">
    <source>
        <dbReference type="Proteomes" id="UP001560573"/>
    </source>
</evidence>
<reference evidence="2 3" key="1">
    <citation type="submission" date="2023-07" db="EMBL/GenBank/DDBJ databases">
        <authorList>
            <person name="Lian W.-H."/>
        </authorList>
    </citation>
    <scope>NUCLEOTIDE SEQUENCE [LARGE SCALE GENOMIC DNA]</scope>
    <source>
        <strain evidence="2 3">SYSU DXS3180</strain>
    </source>
</reference>
<proteinExistence type="predicted"/>
<feature type="transmembrane region" description="Helical" evidence="1">
    <location>
        <begin position="38"/>
        <end position="58"/>
    </location>
</feature>
<name>A0ABV3ZCW3_9BACT</name>
<dbReference type="RefSeq" id="WP_369328745.1">
    <property type="nucleotide sequence ID" value="NZ_JAULBC010000002.1"/>
</dbReference>
<evidence type="ECO:0000313" key="2">
    <source>
        <dbReference type="EMBL" id="MEX6687340.1"/>
    </source>
</evidence>
<keyword evidence="1" id="KW-0812">Transmembrane</keyword>
<protein>
    <recommendedName>
        <fullName evidence="4">UbiA prenyltransferase family protein</fullName>
    </recommendedName>
</protein>
<feature type="transmembrane region" description="Helical" evidence="1">
    <location>
        <begin position="250"/>
        <end position="269"/>
    </location>
</feature>
<keyword evidence="1" id="KW-1133">Transmembrane helix</keyword>
<evidence type="ECO:0000256" key="1">
    <source>
        <dbReference type="SAM" id="Phobius"/>
    </source>
</evidence>
<gene>
    <name evidence="2" type="ORF">QTN47_07530</name>
</gene>
<feature type="transmembrane region" description="Helical" evidence="1">
    <location>
        <begin position="176"/>
        <end position="198"/>
    </location>
</feature>
<feature type="transmembrane region" description="Helical" evidence="1">
    <location>
        <begin position="219"/>
        <end position="244"/>
    </location>
</feature>
<evidence type="ECO:0008006" key="4">
    <source>
        <dbReference type="Google" id="ProtNLM"/>
    </source>
</evidence>
<comment type="caution">
    <text evidence="2">The sequence shown here is derived from an EMBL/GenBank/DDBJ whole genome shotgun (WGS) entry which is preliminary data.</text>
</comment>
<dbReference type="Proteomes" id="UP001560573">
    <property type="component" value="Unassembled WGS sequence"/>
</dbReference>
<feature type="transmembrane region" description="Helical" evidence="1">
    <location>
        <begin position="7"/>
        <end position="26"/>
    </location>
</feature>
<feature type="transmembrane region" description="Helical" evidence="1">
    <location>
        <begin position="113"/>
        <end position="132"/>
    </location>
</feature>
<organism evidence="2 3">
    <name type="scientific">Danxiaibacter flavus</name>
    <dbReference type="NCBI Taxonomy" id="3049108"/>
    <lineage>
        <taxon>Bacteria</taxon>
        <taxon>Pseudomonadati</taxon>
        <taxon>Bacteroidota</taxon>
        <taxon>Chitinophagia</taxon>
        <taxon>Chitinophagales</taxon>
        <taxon>Chitinophagaceae</taxon>
        <taxon>Danxiaibacter</taxon>
    </lineage>
</organism>
<keyword evidence="1" id="KW-0472">Membrane</keyword>
<feature type="transmembrane region" description="Helical" evidence="1">
    <location>
        <begin position="144"/>
        <end position="164"/>
    </location>
</feature>
<feature type="transmembrane region" description="Helical" evidence="1">
    <location>
        <begin position="276"/>
        <end position="300"/>
    </location>
</feature>
<accession>A0ABV3ZCW3</accession>
<feature type="transmembrane region" description="Helical" evidence="1">
    <location>
        <begin position="79"/>
        <end position="101"/>
    </location>
</feature>
<sequence length="301" mass="34775">MFRKLTELIFFGNYFYASCAVALAIETNVQLGYTLNPFLFYVLLAAGTVYYYNTAYITESVVPTTNKRKAWYQNHAKQARLTQTILLWLVIAGSIYVALTYYKGLLSLSLSNWFILFCTPLIAILYYGLSWSDIFHLNLRENGFLKPFVIGAVWAGVVTIYPIMFKIIQTESTFQVSFFAVWLFIKNWMFITVLCIMFDIKDYATDHNMQLKTFVVRAGLRKTIFLIIIPLSLAGWLSFLVFAYFRNFTFQRILFNSIPFILLLIVAYSMHQRKSILYYLFIIDGLMLAKAVCGVLGVVFG</sequence>
<keyword evidence="3" id="KW-1185">Reference proteome</keyword>
<dbReference type="EMBL" id="JAULBC010000002">
    <property type="protein sequence ID" value="MEX6687340.1"/>
    <property type="molecule type" value="Genomic_DNA"/>
</dbReference>